<comment type="catalytic activity">
    <reaction evidence="1">
        <text>a phosphate monoester + H2O = an alcohol + phosphate</text>
        <dbReference type="Rhea" id="RHEA:15017"/>
        <dbReference type="ChEBI" id="CHEBI:15377"/>
        <dbReference type="ChEBI" id="CHEBI:30879"/>
        <dbReference type="ChEBI" id="CHEBI:43474"/>
        <dbReference type="ChEBI" id="CHEBI:67140"/>
        <dbReference type="EC" id="3.1.3.2"/>
    </reaction>
</comment>
<dbReference type="SUPFAM" id="SSF57716">
    <property type="entry name" value="Glucocorticoid receptor-like (DNA-binding domain)"/>
    <property type="match status" value="1"/>
</dbReference>
<evidence type="ECO:0000256" key="3">
    <source>
        <dbReference type="ARBA" id="ARBA00012646"/>
    </source>
</evidence>
<dbReference type="InterPro" id="IPR050645">
    <property type="entry name" value="Histidine_acid_phosphatase"/>
</dbReference>
<dbReference type="EMBL" id="JH430450">
    <property type="status" value="NOT_ANNOTATED_CDS"/>
    <property type="molecule type" value="Genomic_DNA"/>
</dbReference>
<evidence type="ECO:0000256" key="8">
    <source>
        <dbReference type="SAM" id="Phobius"/>
    </source>
</evidence>
<dbReference type="EnsemblMetazoa" id="SMAR001341-RA">
    <property type="protein sequence ID" value="SMAR001341-PA"/>
    <property type="gene ID" value="SMAR001341"/>
</dbReference>
<keyword evidence="8" id="KW-1133">Transmembrane helix</keyword>
<keyword evidence="8" id="KW-0812">Transmembrane</keyword>
<evidence type="ECO:0000256" key="7">
    <source>
        <dbReference type="ARBA" id="ARBA00023180"/>
    </source>
</evidence>
<dbReference type="Gene3D" id="3.40.50.1240">
    <property type="entry name" value="Phosphoglycerate mutase-like"/>
    <property type="match status" value="1"/>
</dbReference>
<dbReference type="PANTHER" id="PTHR11567:SF211">
    <property type="entry name" value="PROSTATIC ACID PHOSPHATASE"/>
    <property type="match status" value="1"/>
</dbReference>
<dbReference type="PhylomeDB" id="T1IKA1"/>
<organism evidence="9 10">
    <name type="scientific">Strigamia maritima</name>
    <name type="common">European centipede</name>
    <name type="synonym">Geophilus maritimus</name>
    <dbReference type="NCBI Taxonomy" id="126957"/>
    <lineage>
        <taxon>Eukaryota</taxon>
        <taxon>Metazoa</taxon>
        <taxon>Ecdysozoa</taxon>
        <taxon>Arthropoda</taxon>
        <taxon>Myriapoda</taxon>
        <taxon>Chilopoda</taxon>
        <taxon>Pleurostigmophora</taxon>
        <taxon>Geophilomorpha</taxon>
        <taxon>Linotaeniidae</taxon>
        <taxon>Strigamia</taxon>
    </lineage>
</organism>
<evidence type="ECO:0000256" key="6">
    <source>
        <dbReference type="ARBA" id="ARBA00023157"/>
    </source>
</evidence>
<sequence>MDQPHWVDDDLMEKLSELHLFKVSFLVGTRELKRIRGGPLIGEMIKNMKKIIHNNADEHKIYMFSAHDSTILSFLSALDVYEPHAPPYCSMVMVELHEKNGIDFILYRNDTSRDPYELSLKGCTNQCLFEKFIKLTAAVIPEDIKAECVVHHESYNVALPSVIAGSIIGCGVLILLIAGYAFHKRKTAIWSQRHRIYRTDGSPQFPVQKCAVHYGIPPGGMRGEKQTAYSKQFKRSDFDMKISKGESCSAYKCSNNRGKNPNLSFFRFPRDPERCNIKQTTPDAICHTHTEEEIT</sequence>
<dbReference type="PANTHER" id="PTHR11567">
    <property type="entry name" value="ACID PHOSPHATASE-RELATED"/>
    <property type="match status" value="1"/>
</dbReference>
<comment type="similarity">
    <text evidence="2">Belongs to the histidine acid phosphatase family.</text>
</comment>
<reference evidence="10" key="1">
    <citation type="submission" date="2011-05" db="EMBL/GenBank/DDBJ databases">
        <authorList>
            <person name="Richards S.R."/>
            <person name="Qu J."/>
            <person name="Jiang H."/>
            <person name="Jhangiani S.N."/>
            <person name="Agravi P."/>
            <person name="Goodspeed R."/>
            <person name="Gross S."/>
            <person name="Mandapat C."/>
            <person name="Jackson L."/>
            <person name="Mathew T."/>
            <person name="Pu L."/>
            <person name="Thornton R."/>
            <person name="Saada N."/>
            <person name="Wilczek-Boney K.B."/>
            <person name="Lee S."/>
            <person name="Kovar C."/>
            <person name="Wu Y."/>
            <person name="Scherer S.E."/>
            <person name="Worley K.C."/>
            <person name="Muzny D.M."/>
            <person name="Gibbs R."/>
        </authorList>
    </citation>
    <scope>NUCLEOTIDE SEQUENCE</scope>
    <source>
        <strain evidence="10">Brora</strain>
    </source>
</reference>
<dbReference type="InterPro" id="IPR000560">
    <property type="entry name" value="His_Pase_clade-2"/>
</dbReference>
<dbReference type="HOGENOM" id="CLU_944339_0_0_1"/>
<dbReference type="InterPro" id="IPR029033">
    <property type="entry name" value="His_PPase_superfam"/>
</dbReference>
<dbReference type="InterPro" id="IPR033379">
    <property type="entry name" value="Acid_Pase_AS"/>
</dbReference>
<dbReference type="AlphaFoldDB" id="T1IKA1"/>
<evidence type="ECO:0000313" key="10">
    <source>
        <dbReference type="Proteomes" id="UP000014500"/>
    </source>
</evidence>
<evidence type="ECO:0000256" key="5">
    <source>
        <dbReference type="ARBA" id="ARBA00022801"/>
    </source>
</evidence>
<keyword evidence="4" id="KW-0732">Signal</keyword>
<name>T1IKA1_STRMM</name>
<dbReference type="eggNOG" id="KOG3720">
    <property type="taxonomic scope" value="Eukaryota"/>
</dbReference>
<accession>T1IKA1</accession>
<proteinExistence type="inferred from homology"/>
<dbReference type="PROSITE" id="PS00778">
    <property type="entry name" value="HIS_ACID_PHOSPHAT_2"/>
    <property type="match status" value="1"/>
</dbReference>
<keyword evidence="6" id="KW-1015">Disulfide bond</keyword>
<dbReference type="STRING" id="126957.T1IKA1"/>
<keyword evidence="8" id="KW-0472">Membrane</keyword>
<keyword evidence="5" id="KW-0378">Hydrolase</keyword>
<dbReference type="EC" id="3.1.3.2" evidence="3"/>
<evidence type="ECO:0000256" key="2">
    <source>
        <dbReference type="ARBA" id="ARBA00005375"/>
    </source>
</evidence>
<evidence type="ECO:0000313" key="9">
    <source>
        <dbReference type="EnsemblMetazoa" id="SMAR001341-PA"/>
    </source>
</evidence>
<evidence type="ECO:0000256" key="1">
    <source>
        <dbReference type="ARBA" id="ARBA00000032"/>
    </source>
</evidence>
<evidence type="ECO:0000256" key="4">
    <source>
        <dbReference type="ARBA" id="ARBA00022729"/>
    </source>
</evidence>
<keyword evidence="10" id="KW-1185">Reference proteome</keyword>
<keyword evidence="7" id="KW-0325">Glycoprotein</keyword>
<protein>
    <recommendedName>
        <fullName evidence="3">acid phosphatase</fullName>
        <ecNumber evidence="3">3.1.3.2</ecNumber>
    </recommendedName>
</protein>
<dbReference type="Pfam" id="PF00328">
    <property type="entry name" value="His_Phos_2"/>
    <property type="match status" value="1"/>
</dbReference>
<dbReference type="SUPFAM" id="SSF53254">
    <property type="entry name" value="Phosphoglycerate mutase-like"/>
    <property type="match status" value="1"/>
</dbReference>
<dbReference type="GO" id="GO:0003993">
    <property type="term" value="F:acid phosphatase activity"/>
    <property type="evidence" value="ECO:0007669"/>
    <property type="project" value="UniProtKB-EC"/>
</dbReference>
<reference evidence="9" key="2">
    <citation type="submission" date="2015-02" db="UniProtKB">
        <authorList>
            <consortium name="EnsemblMetazoa"/>
        </authorList>
    </citation>
    <scope>IDENTIFICATION</scope>
</reference>
<feature type="transmembrane region" description="Helical" evidence="8">
    <location>
        <begin position="157"/>
        <end position="182"/>
    </location>
</feature>
<dbReference type="Proteomes" id="UP000014500">
    <property type="component" value="Unassembled WGS sequence"/>
</dbReference>